<name>A0AAN8WAR9_9MAGN</name>
<evidence type="ECO:0000313" key="2">
    <source>
        <dbReference type="EMBL" id="KAK6943078.1"/>
    </source>
</evidence>
<feature type="region of interest" description="Disordered" evidence="1">
    <location>
        <begin position="201"/>
        <end position="221"/>
    </location>
</feature>
<reference evidence="2 3" key="1">
    <citation type="submission" date="2023-12" db="EMBL/GenBank/DDBJ databases">
        <title>A high-quality genome assembly for Dillenia turbinata (Dilleniales).</title>
        <authorList>
            <person name="Chanderbali A."/>
        </authorList>
    </citation>
    <scope>NUCLEOTIDE SEQUENCE [LARGE SCALE GENOMIC DNA]</scope>
    <source>
        <strain evidence="2">LSX21</strain>
        <tissue evidence="2">Leaf</tissue>
    </source>
</reference>
<evidence type="ECO:0008006" key="4">
    <source>
        <dbReference type="Google" id="ProtNLM"/>
    </source>
</evidence>
<sequence>MKRVKLENCAIPLHRTGPEVNLTISPFVTPLHQCPNTTAQLLKGSNYRVPMRRSIKIPTTKHVKSKYHLDGKKRKHSTFAQKGVQMTQRKSIFGFYADSNVLSFLKELAIDQCVSKSSEFSIPRLCNQILRVRQVVRLYNPECPRRKRKFQEFLKGKFPAFFGLALKSSNQQSSSELNKCQVSIASSASSLLSSTITTDSCSQQTASSSPNTVSLSPLEDNSELKHENTNISCTDMAELGLPVLLSPLEDNCKPMQEYSNVSCRCNEMELDLSVPGEQSSAAVESESVYVLCPLSPKNLSPENTHLQDFDDSVQSSNSSSLEELDPVNVQTPRRSFRLLNFMGDYLPRIIVPVGPRFQADVPEWTGPSNLKYLCSDRRENSRLLGTQMWPIKGIYADSSGKGIGTGRPESCCCASPGSTSCVRHHIREQRQLLQSNLGPAFFSWKFNEMGEALSKSWTHKEHDNFNSLVLMNSFSSEKLFWRYAWKCFPSRGKQTVTNYYFNVYVPRRMSMQTRLSFDKFQSDHLDAKSCLLSEGKTRSSNLCSSRNSRTRYLLRPN</sequence>
<keyword evidence="3" id="KW-1185">Reference proteome</keyword>
<evidence type="ECO:0000256" key="1">
    <source>
        <dbReference type="SAM" id="MobiDB-lite"/>
    </source>
</evidence>
<evidence type="ECO:0000313" key="3">
    <source>
        <dbReference type="Proteomes" id="UP001370490"/>
    </source>
</evidence>
<gene>
    <name evidence="2" type="ORF">RJ641_028455</name>
</gene>
<organism evidence="2 3">
    <name type="scientific">Dillenia turbinata</name>
    <dbReference type="NCBI Taxonomy" id="194707"/>
    <lineage>
        <taxon>Eukaryota</taxon>
        <taxon>Viridiplantae</taxon>
        <taxon>Streptophyta</taxon>
        <taxon>Embryophyta</taxon>
        <taxon>Tracheophyta</taxon>
        <taxon>Spermatophyta</taxon>
        <taxon>Magnoliopsida</taxon>
        <taxon>eudicotyledons</taxon>
        <taxon>Gunneridae</taxon>
        <taxon>Pentapetalae</taxon>
        <taxon>Dilleniales</taxon>
        <taxon>Dilleniaceae</taxon>
        <taxon>Dillenia</taxon>
    </lineage>
</organism>
<protein>
    <recommendedName>
        <fullName evidence="4">ELM2 domain-containing protein</fullName>
    </recommendedName>
</protein>
<proteinExistence type="predicted"/>
<accession>A0AAN8WAR9</accession>
<dbReference type="PANTHER" id="PTHR46872:SF10">
    <property type="entry name" value="MYB-LIKE DOMAIN-CONTAINING PROTEIN"/>
    <property type="match status" value="1"/>
</dbReference>
<comment type="caution">
    <text evidence="2">The sequence shown here is derived from an EMBL/GenBank/DDBJ whole genome shotgun (WGS) entry which is preliminary data.</text>
</comment>
<dbReference type="EMBL" id="JBAMMX010000004">
    <property type="protein sequence ID" value="KAK6943078.1"/>
    <property type="molecule type" value="Genomic_DNA"/>
</dbReference>
<feature type="compositionally biased region" description="Polar residues" evidence="1">
    <location>
        <begin position="201"/>
        <end position="215"/>
    </location>
</feature>
<dbReference type="PANTHER" id="PTHR46872">
    <property type="entry name" value="DNA BINDING PROTEIN"/>
    <property type="match status" value="1"/>
</dbReference>
<dbReference type="AlphaFoldDB" id="A0AAN8WAR9"/>
<feature type="region of interest" description="Disordered" evidence="1">
    <location>
        <begin position="301"/>
        <end position="326"/>
    </location>
</feature>
<dbReference type="Proteomes" id="UP001370490">
    <property type="component" value="Unassembled WGS sequence"/>
</dbReference>